<evidence type="ECO:0000256" key="3">
    <source>
        <dbReference type="ARBA" id="ARBA00022741"/>
    </source>
</evidence>
<comment type="caution">
    <text evidence="8">The sequence shown here is derived from an EMBL/GenBank/DDBJ whole genome shotgun (WGS) entry which is preliminary data.</text>
</comment>
<dbReference type="Gene3D" id="3.30.200.20">
    <property type="entry name" value="Phosphorylase Kinase, domain 1"/>
    <property type="match status" value="1"/>
</dbReference>
<dbReference type="Proteomes" id="UP001519460">
    <property type="component" value="Unassembled WGS sequence"/>
</dbReference>
<dbReference type="EMBL" id="JACVVK020000003">
    <property type="protein sequence ID" value="KAK7508016.1"/>
    <property type="molecule type" value="Genomic_DNA"/>
</dbReference>
<evidence type="ECO:0000256" key="6">
    <source>
        <dbReference type="SAM" id="Phobius"/>
    </source>
</evidence>
<protein>
    <recommendedName>
        <fullName evidence="7">AGC-kinase C-terminal domain-containing protein</fullName>
    </recommendedName>
</protein>
<dbReference type="GO" id="GO:0005524">
    <property type="term" value="F:ATP binding"/>
    <property type="evidence" value="ECO:0007669"/>
    <property type="project" value="UniProtKB-KW"/>
</dbReference>
<evidence type="ECO:0000313" key="8">
    <source>
        <dbReference type="EMBL" id="KAK7508016.1"/>
    </source>
</evidence>
<evidence type="ECO:0000256" key="5">
    <source>
        <dbReference type="ARBA" id="ARBA00022840"/>
    </source>
</evidence>
<name>A0ABD0M9A8_9CAEN</name>
<keyword evidence="6" id="KW-0812">Transmembrane</keyword>
<keyword evidence="2" id="KW-0808">Transferase</keyword>
<keyword evidence="5" id="KW-0067">ATP-binding</keyword>
<feature type="transmembrane region" description="Helical" evidence="6">
    <location>
        <begin position="12"/>
        <end position="29"/>
    </location>
</feature>
<evidence type="ECO:0000256" key="2">
    <source>
        <dbReference type="ARBA" id="ARBA00022679"/>
    </source>
</evidence>
<reference evidence="8 9" key="1">
    <citation type="journal article" date="2023" name="Sci. Data">
        <title>Genome assembly of the Korean intertidal mud-creeper Batillaria attramentaria.</title>
        <authorList>
            <person name="Patra A.K."/>
            <person name="Ho P.T."/>
            <person name="Jun S."/>
            <person name="Lee S.J."/>
            <person name="Kim Y."/>
            <person name="Won Y.J."/>
        </authorList>
    </citation>
    <scope>NUCLEOTIDE SEQUENCE [LARGE SCALE GENOMIC DNA]</scope>
    <source>
        <strain evidence="8">Wonlab-2016</strain>
    </source>
</reference>
<feature type="domain" description="AGC-kinase C-terminal" evidence="7">
    <location>
        <begin position="23"/>
        <end position="97"/>
    </location>
</feature>
<dbReference type="Pfam" id="PF00433">
    <property type="entry name" value="Pkinase_C"/>
    <property type="match status" value="1"/>
</dbReference>
<sequence>MSHKDFTVNEFTQMLACVPTFFFCVHWQFSQERRKKKTNKTNSIGGLKSRKDVSNFDREFTSEAPKLTPTDKLFIMNLDQTEFSGFSYVNPEFVVHV</sequence>
<proteinExistence type="predicted"/>
<dbReference type="AlphaFoldDB" id="A0ABD0M9A8"/>
<evidence type="ECO:0000256" key="4">
    <source>
        <dbReference type="ARBA" id="ARBA00022777"/>
    </source>
</evidence>
<keyword evidence="6" id="KW-1133">Transmembrane helix</keyword>
<organism evidence="8 9">
    <name type="scientific">Batillaria attramentaria</name>
    <dbReference type="NCBI Taxonomy" id="370345"/>
    <lineage>
        <taxon>Eukaryota</taxon>
        <taxon>Metazoa</taxon>
        <taxon>Spiralia</taxon>
        <taxon>Lophotrochozoa</taxon>
        <taxon>Mollusca</taxon>
        <taxon>Gastropoda</taxon>
        <taxon>Caenogastropoda</taxon>
        <taxon>Sorbeoconcha</taxon>
        <taxon>Cerithioidea</taxon>
        <taxon>Batillariidae</taxon>
        <taxon>Batillaria</taxon>
    </lineage>
</organism>
<keyword evidence="3" id="KW-0547">Nucleotide-binding</keyword>
<keyword evidence="4" id="KW-0418">Kinase</keyword>
<dbReference type="GO" id="GO:0004674">
    <property type="term" value="F:protein serine/threonine kinase activity"/>
    <property type="evidence" value="ECO:0007669"/>
    <property type="project" value="UniProtKB-KW"/>
</dbReference>
<dbReference type="InterPro" id="IPR017892">
    <property type="entry name" value="Pkinase_C"/>
</dbReference>
<dbReference type="InterPro" id="IPR000961">
    <property type="entry name" value="AGC-kinase_C"/>
</dbReference>
<dbReference type="PROSITE" id="PS51285">
    <property type="entry name" value="AGC_KINASE_CTER"/>
    <property type="match status" value="1"/>
</dbReference>
<evidence type="ECO:0000259" key="7">
    <source>
        <dbReference type="PROSITE" id="PS51285"/>
    </source>
</evidence>
<evidence type="ECO:0000256" key="1">
    <source>
        <dbReference type="ARBA" id="ARBA00022527"/>
    </source>
</evidence>
<gene>
    <name evidence="8" type="ORF">BaRGS_00000981</name>
</gene>
<accession>A0ABD0M9A8</accession>
<evidence type="ECO:0000313" key="9">
    <source>
        <dbReference type="Proteomes" id="UP001519460"/>
    </source>
</evidence>
<keyword evidence="6" id="KW-0472">Membrane</keyword>
<keyword evidence="9" id="KW-1185">Reference proteome</keyword>
<keyword evidence="1" id="KW-0723">Serine/threonine-protein kinase</keyword>